<accession>A0AA40DWS4</accession>
<comment type="caution">
    <text evidence="1">The sequence shown here is derived from an EMBL/GenBank/DDBJ whole genome shotgun (WGS) entry which is preliminary data.</text>
</comment>
<gene>
    <name evidence="1" type="ORF">B0H67DRAFT_554352</name>
</gene>
<protein>
    <submittedName>
        <fullName evidence="1">Uncharacterized protein</fullName>
    </submittedName>
</protein>
<dbReference type="EMBL" id="JAUKUA010000004">
    <property type="protein sequence ID" value="KAK0715926.1"/>
    <property type="molecule type" value="Genomic_DNA"/>
</dbReference>
<evidence type="ECO:0000313" key="2">
    <source>
        <dbReference type="Proteomes" id="UP001172102"/>
    </source>
</evidence>
<keyword evidence="2" id="KW-1185">Reference proteome</keyword>
<dbReference type="Proteomes" id="UP001172102">
    <property type="component" value="Unassembled WGS sequence"/>
</dbReference>
<evidence type="ECO:0000313" key="1">
    <source>
        <dbReference type="EMBL" id="KAK0715926.1"/>
    </source>
</evidence>
<organism evidence="1 2">
    <name type="scientific">Lasiosphaeris hirsuta</name>
    <dbReference type="NCBI Taxonomy" id="260670"/>
    <lineage>
        <taxon>Eukaryota</taxon>
        <taxon>Fungi</taxon>
        <taxon>Dikarya</taxon>
        <taxon>Ascomycota</taxon>
        <taxon>Pezizomycotina</taxon>
        <taxon>Sordariomycetes</taxon>
        <taxon>Sordariomycetidae</taxon>
        <taxon>Sordariales</taxon>
        <taxon>Lasiosphaeriaceae</taxon>
        <taxon>Lasiosphaeris</taxon>
    </lineage>
</organism>
<proteinExistence type="predicted"/>
<reference evidence="1" key="1">
    <citation type="submission" date="2023-06" db="EMBL/GenBank/DDBJ databases">
        <title>Genome-scale phylogeny and comparative genomics of the fungal order Sordariales.</title>
        <authorList>
            <consortium name="Lawrence Berkeley National Laboratory"/>
            <person name="Hensen N."/>
            <person name="Bonometti L."/>
            <person name="Westerberg I."/>
            <person name="Brannstrom I.O."/>
            <person name="Guillou S."/>
            <person name="Cros-Aarteil S."/>
            <person name="Calhoun S."/>
            <person name="Haridas S."/>
            <person name="Kuo A."/>
            <person name="Mondo S."/>
            <person name="Pangilinan J."/>
            <person name="Riley R."/>
            <person name="Labutti K."/>
            <person name="Andreopoulos B."/>
            <person name="Lipzen A."/>
            <person name="Chen C."/>
            <person name="Yanf M."/>
            <person name="Daum C."/>
            <person name="Ng V."/>
            <person name="Clum A."/>
            <person name="Steindorff A."/>
            <person name="Ohm R."/>
            <person name="Martin F."/>
            <person name="Silar P."/>
            <person name="Natvig D."/>
            <person name="Lalanne C."/>
            <person name="Gautier V."/>
            <person name="Ament-Velasquez S.L."/>
            <person name="Kruys A."/>
            <person name="Hutchinson M.I."/>
            <person name="Powell A.J."/>
            <person name="Barry K."/>
            <person name="Miller A.N."/>
            <person name="Grigoriev I.V."/>
            <person name="Debuchy R."/>
            <person name="Gladieux P."/>
            <person name="Thoren M.H."/>
            <person name="Johannesson H."/>
        </authorList>
    </citation>
    <scope>NUCLEOTIDE SEQUENCE</scope>
    <source>
        <strain evidence="1">SMH4607-1</strain>
    </source>
</reference>
<sequence>MGNITNTIKSIAYREEWTEDKWAEPTRIPDQQRVSWGLRVPRPEDKFDAPDTAKQLVNSAADYSSMKYPGMTSVPTTNAERYPWIVQIFARKLEETEGETWSGMSAADEDKWGWYIPTMWMKGTAWFAKGANAENSTDSPVYLFTAAHNLVSRVPASCSKLGGYKGASLTGHVETPPEGTPGGPDVGMFDSRALADSVYVVAWERTTSANQTPVRISGWADRASVPAAYLAVDLRDAGRMSIQHDVAALRLHVNWRRFPPNALQRAPYIAAIPRSFTTTNAITKVATPLPFASLGIPGNGPDKKPVSNLVWGREPPTSASPGKLLSIFDFPSINIAVRQPPPPGAGQGGRDRRFNSLLVAYYKQSAMSHGLSGGPGIMGELTPNSSGERPEYVVCCNSLEWEQTNSSIVVPGYPFMCGGAIFCVDTTINAEFANPLVLLEGLGCTGLIWQPGTINGFPCHRLTRQ</sequence>
<dbReference type="AlphaFoldDB" id="A0AA40DWS4"/>
<name>A0AA40DWS4_9PEZI</name>